<proteinExistence type="predicted"/>
<dbReference type="EMBL" id="LT554591">
    <property type="protein sequence ID" value="SAM06527.1"/>
    <property type="molecule type" value="Genomic_DNA"/>
</dbReference>
<dbReference type="InParanoid" id="A0A168RD25"/>
<reference evidence="1" key="1">
    <citation type="submission" date="2016-04" db="EMBL/GenBank/DDBJ databases">
        <authorList>
            <person name="Evans L.H."/>
            <person name="Alamgir A."/>
            <person name="Owens N."/>
            <person name="Weber N.D."/>
            <person name="Virtaneva K."/>
            <person name="Barbian K."/>
            <person name="Babar A."/>
            <person name="Rosenke K."/>
        </authorList>
    </citation>
    <scope>NUCLEOTIDE SEQUENCE [LARGE SCALE GENOMIC DNA]</scope>
    <source>
        <strain evidence="1">CBS 101.48</strain>
    </source>
</reference>
<accession>A0A168RD25</accession>
<name>A0A168RD25_ABSGL</name>
<dbReference type="Proteomes" id="UP000078561">
    <property type="component" value="Unassembled WGS sequence"/>
</dbReference>
<dbReference type="AlphaFoldDB" id="A0A168RD25"/>
<keyword evidence="2" id="KW-1185">Reference proteome</keyword>
<protein>
    <submittedName>
        <fullName evidence="1">Uncharacterized protein</fullName>
    </submittedName>
</protein>
<sequence length="101" mass="11393">MLLETKYVFCKIIRWRRVAPRNVRHGHAIKTRIKMGQVVIGMVLVGTRTWVRHAGSVGVVLKGLEKPLGTVLLAMVGVCGLRSVGIHYMMTTLTLDLLRWK</sequence>
<gene>
    <name evidence="1" type="primary">ABSGL_12416.1 scaffold 12745</name>
</gene>
<evidence type="ECO:0000313" key="2">
    <source>
        <dbReference type="Proteomes" id="UP000078561"/>
    </source>
</evidence>
<evidence type="ECO:0000313" key="1">
    <source>
        <dbReference type="EMBL" id="SAM06527.1"/>
    </source>
</evidence>
<organism evidence="1">
    <name type="scientific">Absidia glauca</name>
    <name type="common">Pin mould</name>
    <dbReference type="NCBI Taxonomy" id="4829"/>
    <lineage>
        <taxon>Eukaryota</taxon>
        <taxon>Fungi</taxon>
        <taxon>Fungi incertae sedis</taxon>
        <taxon>Mucoromycota</taxon>
        <taxon>Mucoromycotina</taxon>
        <taxon>Mucoromycetes</taxon>
        <taxon>Mucorales</taxon>
        <taxon>Cunninghamellaceae</taxon>
        <taxon>Absidia</taxon>
    </lineage>
</organism>